<comment type="caution">
    <text evidence="6">The sequence shown here is derived from an EMBL/GenBank/DDBJ whole genome shotgun (WGS) entry which is preliminary data.</text>
</comment>
<dbReference type="AlphaFoldDB" id="A0A9Q1DFU9"/>
<dbReference type="Gene3D" id="2.60.40.10">
    <property type="entry name" value="Immunoglobulins"/>
    <property type="match status" value="1"/>
</dbReference>
<dbReference type="SUPFAM" id="SSF48726">
    <property type="entry name" value="Immunoglobulin"/>
    <property type="match status" value="1"/>
</dbReference>
<evidence type="ECO:0000256" key="5">
    <source>
        <dbReference type="SAM" id="SignalP"/>
    </source>
</evidence>
<gene>
    <name evidence="6" type="ORF">COCON_G00137320</name>
</gene>
<name>A0A9Q1DFU9_CONCO</name>
<accession>A0A9Q1DFU9</accession>
<evidence type="ECO:0008006" key="8">
    <source>
        <dbReference type="Google" id="ProtNLM"/>
    </source>
</evidence>
<dbReference type="GO" id="GO:0016020">
    <property type="term" value="C:membrane"/>
    <property type="evidence" value="ECO:0007669"/>
    <property type="project" value="UniProtKB-SubCell"/>
</dbReference>
<evidence type="ECO:0000313" key="6">
    <source>
        <dbReference type="EMBL" id="KAJ8268560.1"/>
    </source>
</evidence>
<proteinExistence type="predicted"/>
<organism evidence="6 7">
    <name type="scientific">Conger conger</name>
    <name type="common">Conger eel</name>
    <name type="synonym">Muraena conger</name>
    <dbReference type="NCBI Taxonomy" id="82655"/>
    <lineage>
        <taxon>Eukaryota</taxon>
        <taxon>Metazoa</taxon>
        <taxon>Chordata</taxon>
        <taxon>Craniata</taxon>
        <taxon>Vertebrata</taxon>
        <taxon>Euteleostomi</taxon>
        <taxon>Actinopterygii</taxon>
        <taxon>Neopterygii</taxon>
        <taxon>Teleostei</taxon>
        <taxon>Anguilliformes</taxon>
        <taxon>Congridae</taxon>
        <taxon>Conger</taxon>
    </lineage>
</organism>
<evidence type="ECO:0000256" key="1">
    <source>
        <dbReference type="ARBA" id="ARBA00004370"/>
    </source>
</evidence>
<feature type="chain" id="PRO_5040334953" description="Immunoglobulin V-set domain-containing protein" evidence="5">
    <location>
        <begin position="16"/>
        <end position="221"/>
    </location>
</feature>
<dbReference type="PANTHER" id="PTHR12080:SF48">
    <property type="entry name" value="IMMUNOGLOBULIN SUBTYPE DOMAIN-CONTAINING PROTEIN"/>
    <property type="match status" value="1"/>
</dbReference>
<evidence type="ECO:0000313" key="7">
    <source>
        <dbReference type="Proteomes" id="UP001152803"/>
    </source>
</evidence>
<dbReference type="InterPro" id="IPR036179">
    <property type="entry name" value="Ig-like_dom_sf"/>
</dbReference>
<dbReference type="InterPro" id="IPR015631">
    <property type="entry name" value="CD2/SLAM_rcpt"/>
</dbReference>
<feature type="signal peptide" evidence="5">
    <location>
        <begin position="1"/>
        <end position="15"/>
    </location>
</feature>
<sequence>MLVLLVPTLLFAVCGDSLQLNGVVGKSILLPTEERLLKGIGDMNWKKKSDFIITLVRKSENSPFEIRHIDLNFKGRLIVNNDTGALNISNLREEDSGEYVFGGIISSRSLEPVTHKLQVYGMIVSVQVTTQLNISTDSCNVTLSCSVFGKPPGGTVLVHKWRQHSRNREQNYPDCVPHPGRRDLHLYSQEPRQLPKQQCDSQVLPTSRSVSNYSLISIVCD</sequence>
<comment type="subcellular location">
    <subcellularLocation>
        <location evidence="1">Membrane</location>
    </subcellularLocation>
</comment>
<protein>
    <recommendedName>
        <fullName evidence="8">Immunoglobulin V-set domain-containing protein</fullName>
    </recommendedName>
</protein>
<evidence type="ECO:0000256" key="4">
    <source>
        <dbReference type="ARBA" id="ARBA00023180"/>
    </source>
</evidence>
<dbReference type="InterPro" id="IPR013783">
    <property type="entry name" value="Ig-like_fold"/>
</dbReference>
<keyword evidence="2 5" id="KW-0732">Signal</keyword>
<keyword evidence="7" id="KW-1185">Reference proteome</keyword>
<keyword evidence="3" id="KW-0472">Membrane</keyword>
<evidence type="ECO:0000256" key="2">
    <source>
        <dbReference type="ARBA" id="ARBA00022729"/>
    </source>
</evidence>
<dbReference type="PANTHER" id="PTHR12080">
    <property type="entry name" value="SIGNALING LYMPHOCYTIC ACTIVATION MOLECULE"/>
    <property type="match status" value="1"/>
</dbReference>
<dbReference type="OrthoDB" id="9835793at2759"/>
<dbReference type="Proteomes" id="UP001152803">
    <property type="component" value="Unassembled WGS sequence"/>
</dbReference>
<keyword evidence="4" id="KW-0325">Glycoprotein</keyword>
<dbReference type="EMBL" id="JAFJMO010000009">
    <property type="protein sequence ID" value="KAJ8268560.1"/>
    <property type="molecule type" value="Genomic_DNA"/>
</dbReference>
<evidence type="ECO:0000256" key="3">
    <source>
        <dbReference type="ARBA" id="ARBA00023136"/>
    </source>
</evidence>
<reference evidence="6" key="1">
    <citation type="journal article" date="2023" name="Science">
        <title>Genome structures resolve the early diversification of teleost fishes.</title>
        <authorList>
            <person name="Parey E."/>
            <person name="Louis A."/>
            <person name="Montfort J."/>
            <person name="Bouchez O."/>
            <person name="Roques C."/>
            <person name="Iampietro C."/>
            <person name="Lluch J."/>
            <person name="Castinel A."/>
            <person name="Donnadieu C."/>
            <person name="Desvignes T."/>
            <person name="Floi Bucao C."/>
            <person name="Jouanno E."/>
            <person name="Wen M."/>
            <person name="Mejri S."/>
            <person name="Dirks R."/>
            <person name="Jansen H."/>
            <person name="Henkel C."/>
            <person name="Chen W.J."/>
            <person name="Zahm M."/>
            <person name="Cabau C."/>
            <person name="Klopp C."/>
            <person name="Thompson A.W."/>
            <person name="Robinson-Rechavi M."/>
            <person name="Braasch I."/>
            <person name="Lecointre G."/>
            <person name="Bobe J."/>
            <person name="Postlethwait J.H."/>
            <person name="Berthelot C."/>
            <person name="Roest Crollius H."/>
            <person name="Guiguen Y."/>
        </authorList>
    </citation>
    <scope>NUCLEOTIDE SEQUENCE</scope>
    <source>
        <strain evidence="6">Concon-B</strain>
    </source>
</reference>